<dbReference type="PANTHER" id="PTHR23044">
    <property type="entry name" value="3'-5' EXONUCLEASE ERI1-RELATED"/>
    <property type="match status" value="1"/>
</dbReference>
<dbReference type="InterPro" id="IPR036397">
    <property type="entry name" value="RNaseH_sf"/>
</dbReference>
<evidence type="ECO:0000256" key="1">
    <source>
        <dbReference type="ARBA" id="ARBA00022722"/>
    </source>
</evidence>
<keyword evidence="1" id="KW-0540">Nuclease</keyword>
<feature type="domain" description="Exonuclease" evidence="4">
    <location>
        <begin position="74"/>
        <end position="258"/>
    </location>
</feature>
<reference evidence="5 6" key="1">
    <citation type="submission" date="2023-04" db="EMBL/GenBank/DDBJ databases">
        <title>Genome of Basidiobolus ranarum AG-B5.</title>
        <authorList>
            <person name="Stajich J.E."/>
            <person name="Carter-House D."/>
            <person name="Gryganskyi A."/>
        </authorList>
    </citation>
    <scope>NUCLEOTIDE SEQUENCE [LARGE SCALE GENOMIC DNA]</scope>
    <source>
        <strain evidence="5 6">AG-B5</strain>
    </source>
</reference>
<keyword evidence="3" id="KW-0269">Exonuclease</keyword>
<dbReference type="SUPFAM" id="SSF53098">
    <property type="entry name" value="Ribonuclease H-like"/>
    <property type="match status" value="1"/>
</dbReference>
<organism evidence="5 6">
    <name type="scientific">Basidiobolus ranarum</name>
    <dbReference type="NCBI Taxonomy" id="34480"/>
    <lineage>
        <taxon>Eukaryota</taxon>
        <taxon>Fungi</taxon>
        <taxon>Fungi incertae sedis</taxon>
        <taxon>Zoopagomycota</taxon>
        <taxon>Entomophthoromycotina</taxon>
        <taxon>Basidiobolomycetes</taxon>
        <taxon>Basidiobolales</taxon>
        <taxon>Basidiobolaceae</taxon>
        <taxon>Basidiobolus</taxon>
    </lineage>
</organism>
<gene>
    <name evidence="5" type="ORF">K7432_003005</name>
</gene>
<dbReference type="SMART" id="SM00479">
    <property type="entry name" value="EXOIII"/>
    <property type="match status" value="1"/>
</dbReference>
<evidence type="ECO:0000313" key="5">
    <source>
        <dbReference type="EMBL" id="KAK9767310.1"/>
    </source>
</evidence>
<protein>
    <recommendedName>
        <fullName evidence="4">Exonuclease domain-containing protein</fullName>
    </recommendedName>
</protein>
<dbReference type="InterPro" id="IPR013520">
    <property type="entry name" value="Ribonucl_H"/>
</dbReference>
<dbReference type="InterPro" id="IPR051274">
    <property type="entry name" value="3-5_Exoribonuclease"/>
</dbReference>
<name>A0ABR2X0L2_9FUNG</name>
<sequence>MEVGDIKKPIPNTVEGLRELLAELNLDTKGQKKILKEKLRKHMRKATTEKKVAESQQSDSLKEIKKKRLQPFDYYLCFDVEATCEEGVNFDFLNEIIEFPIILVDSNFEIVDTFHRYVKPSKNPTLSEFCTKLTGITQETIDKSASFGEVLLEFEVWLNQHSLFKENSSVFITDGPFDIRDFIEKQCDHSHIIRPKYFTRPWIDIRKLFGKFYKCEKRNINGMLAKLDLTFEGREHSGIDDAKNIAKIAKRMHEEGCILDTNCVLMTPPYKLRK</sequence>
<proteinExistence type="predicted"/>
<dbReference type="Pfam" id="PF00929">
    <property type="entry name" value="RNase_T"/>
    <property type="match status" value="1"/>
</dbReference>
<dbReference type="Gene3D" id="3.30.420.10">
    <property type="entry name" value="Ribonuclease H-like superfamily/Ribonuclease H"/>
    <property type="match status" value="1"/>
</dbReference>
<dbReference type="InterPro" id="IPR012337">
    <property type="entry name" value="RNaseH-like_sf"/>
</dbReference>
<evidence type="ECO:0000259" key="4">
    <source>
        <dbReference type="SMART" id="SM00479"/>
    </source>
</evidence>
<dbReference type="CDD" id="cd06133">
    <property type="entry name" value="ERI-1_3'hExo_like"/>
    <property type="match status" value="1"/>
</dbReference>
<dbReference type="EMBL" id="JASJQH010000086">
    <property type="protein sequence ID" value="KAK9767310.1"/>
    <property type="molecule type" value="Genomic_DNA"/>
</dbReference>
<evidence type="ECO:0000256" key="3">
    <source>
        <dbReference type="ARBA" id="ARBA00022839"/>
    </source>
</evidence>
<dbReference type="InterPro" id="IPR047201">
    <property type="entry name" value="ERI-1_3'hExo-like"/>
</dbReference>
<keyword evidence="2" id="KW-0378">Hydrolase</keyword>
<accession>A0ABR2X0L2</accession>
<evidence type="ECO:0000256" key="2">
    <source>
        <dbReference type="ARBA" id="ARBA00022801"/>
    </source>
</evidence>
<dbReference type="Proteomes" id="UP001479436">
    <property type="component" value="Unassembled WGS sequence"/>
</dbReference>
<keyword evidence="6" id="KW-1185">Reference proteome</keyword>
<evidence type="ECO:0000313" key="6">
    <source>
        <dbReference type="Proteomes" id="UP001479436"/>
    </source>
</evidence>
<comment type="caution">
    <text evidence="5">The sequence shown here is derived from an EMBL/GenBank/DDBJ whole genome shotgun (WGS) entry which is preliminary data.</text>
</comment>
<dbReference type="PANTHER" id="PTHR23044:SF61">
    <property type="entry name" value="3'-5' EXORIBONUCLEASE 1-RELATED"/>
    <property type="match status" value="1"/>
</dbReference>